<reference evidence="6 7" key="1">
    <citation type="journal article" date="2021" name="Plant Biotechnol. J.">
        <title>Multi-omics assisted identification of the key and species-specific regulatory components of drought-tolerant mechanisms in Gossypium stocksii.</title>
        <authorList>
            <person name="Yu D."/>
            <person name="Ke L."/>
            <person name="Zhang D."/>
            <person name="Wu Y."/>
            <person name="Sun Y."/>
            <person name="Mei J."/>
            <person name="Sun J."/>
            <person name="Sun Y."/>
        </authorList>
    </citation>
    <scope>NUCLEOTIDE SEQUENCE [LARGE SCALE GENOMIC DNA]</scope>
    <source>
        <strain evidence="7">cv. E1</strain>
        <tissue evidence="6">Leaf</tissue>
    </source>
</reference>
<keyword evidence="2" id="KW-0862">Zinc</keyword>
<evidence type="ECO:0000256" key="3">
    <source>
        <dbReference type="ARBA" id="ARBA00023203"/>
    </source>
</evidence>
<keyword evidence="2" id="KW-0440">LIM domain</keyword>
<protein>
    <submittedName>
        <fullName evidence="6">Uncharacterized protein</fullName>
    </submittedName>
</protein>
<evidence type="ECO:0000256" key="5">
    <source>
        <dbReference type="SAM" id="Phobius"/>
    </source>
</evidence>
<keyword evidence="3" id="KW-0009">Actin-binding</keyword>
<dbReference type="GO" id="GO:0003779">
    <property type="term" value="F:actin binding"/>
    <property type="evidence" value="ECO:0007669"/>
    <property type="project" value="UniProtKB-KW"/>
</dbReference>
<keyword evidence="2" id="KW-0479">Metal-binding</keyword>
<comment type="subcellular location">
    <subcellularLocation>
        <location evidence="1">Cytoplasm</location>
        <location evidence="1">Cytoskeleton</location>
    </subcellularLocation>
</comment>
<keyword evidence="4" id="KW-0206">Cytoskeleton</keyword>
<sequence>MIYDIAIALYLIVVEAAKLLVLFAACLTYFQLGTYSSMEGVLYCKPRFEQLFKETDNFNKNFQSRNGGCPISPSGGYFVLQTSLLPAFQRERNFQSSYQVCVCSRSLNSIVHHVFACCPVLIYAYGLTFICVYVTVFDLSMGSEMHSPSCKMTLASCNAILLYVAM</sequence>
<evidence type="ECO:0000256" key="2">
    <source>
        <dbReference type="ARBA" id="ARBA00023038"/>
    </source>
</evidence>
<dbReference type="PANTHER" id="PTHR24206">
    <property type="entry name" value="OS06G0237300 PROTEIN"/>
    <property type="match status" value="1"/>
</dbReference>
<proteinExistence type="predicted"/>
<accession>A0A9D3UYJ7</accession>
<evidence type="ECO:0000313" key="6">
    <source>
        <dbReference type="EMBL" id="KAH1064272.1"/>
    </source>
</evidence>
<evidence type="ECO:0000256" key="4">
    <source>
        <dbReference type="ARBA" id="ARBA00023212"/>
    </source>
</evidence>
<keyword evidence="5" id="KW-0472">Membrane</keyword>
<dbReference type="EMBL" id="JAIQCV010000009">
    <property type="protein sequence ID" value="KAH1064272.1"/>
    <property type="molecule type" value="Genomic_DNA"/>
</dbReference>
<dbReference type="SUPFAM" id="SSF57716">
    <property type="entry name" value="Glucocorticoid receptor-like (DNA-binding domain)"/>
    <property type="match status" value="1"/>
</dbReference>
<keyword evidence="4" id="KW-0963">Cytoplasm</keyword>
<organism evidence="6 7">
    <name type="scientific">Gossypium stocksii</name>
    <dbReference type="NCBI Taxonomy" id="47602"/>
    <lineage>
        <taxon>Eukaryota</taxon>
        <taxon>Viridiplantae</taxon>
        <taxon>Streptophyta</taxon>
        <taxon>Embryophyta</taxon>
        <taxon>Tracheophyta</taxon>
        <taxon>Spermatophyta</taxon>
        <taxon>Magnoliopsida</taxon>
        <taxon>eudicotyledons</taxon>
        <taxon>Gunneridae</taxon>
        <taxon>Pentapetalae</taxon>
        <taxon>rosids</taxon>
        <taxon>malvids</taxon>
        <taxon>Malvales</taxon>
        <taxon>Malvaceae</taxon>
        <taxon>Malvoideae</taxon>
        <taxon>Gossypium</taxon>
    </lineage>
</organism>
<dbReference type="AlphaFoldDB" id="A0A9D3UYJ7"/>
<comment type="caution">
    <text evidence="6">The sequence shown here is derived from an EMBL/GenBank/DDBJ whole genome shotgun (WGS) entry which is preliminary data.</text>
</comment>
<feature type="transmembrane region" description="Helical" evidence="5">
    <location>
        <begin position="6"/>
        <end position="30"/>
    </location>
</feature>
<dbReference type="Proteomes" id="UP000828251">
    <property type="component" value="Unassembled WGS sequence"/>
</dbReference>
<evidence type="ECO:0000256" key="1">
    <source>
        <dbReference type="ARBA" id="ARBA00004245"/>
    </source>
</evidence>
<dbReference type="GO" id="GO:0005856">
    <property type="term" value="C:cytoskeleton"/>
    <property type="evidence" value="ECO:0007669"/>
    <property type="project" value="UniProtKB-SubCell"/>
</dbReference>
<keyword evidence="5" id="KW-0812">Transmembrane</keyword>
<name>A0A9D3UYJ7_9ROSI</name>
<keyword evidence="5" id="KW-1133">Transmembrane helix</keyword>
<evidence type="ECO:0000313" key="7">
    <source>
        <dbReference type="Proteomes" id="UP000828251"/>
    </source>
</evidence>
<keyword evidence="7" id="KW-1185">Reference proteome</keyword>
<dbReference type="OrthoDB" id="6129702at2759"/>
<feature type="transmembrane region" description="Helical" evidence="5">
    <location>
        <begin position="114"/>
        <end position="136"/>
    </location>
</feature>
<gene>
    <name evidence="6" type="ORF">J1N35_029259</name>
</gene>